<proteinExistence type="inferred from homology"/>
<dbReference type="EMBL" id="JACYXC010000001">
    <property type="protein sequence ID" value="MBH5335534.1"/>
    <property type="molecule type" value="Genomic_DNA"/>
</dbReference>
<name>A0ABS0NK12_9ACTN</name>
<dbReference type="Proteomes" id="UP000807371">
    <property type="component" value="Unassembled WGS sequence"/>
</dbReference>
<dbReference type="SUPFAM" id="SSF54637">
    <property type="entry name" value="Thioesterase/thiol ester dehydrase-isomerase"/>
    <property type="match status" value="1"/>
</dbReference>
<evidence type="ECO:0000256" key="1">
    <source>
        <dbReference type="ARBA" id="ARBA00009174"/>
    </source>
</evidence>
<evidence type="ECO:0000313" key="4">
    <source>
        <dbReference type="Proteomes" id="UP000807371"/>
    </source>
</evidence>
<comment type="caution">
    <text evidence="3">The sequence shown here is derived from an EMBL/GenBank/DDBJ whole genome shotgun (WGS) entry which is preliminary data.</text>
</comment>
<gene>
    <name evidence="3" type="ORF">IHE55_12280</name>
</gene>
<sequence length="165" mass="17915">MPAPDTGHTRYGWILDLLPVRHPMVQVDRVVSLEPGVEIVTEKVVSGGEPCFAGVAADAPARAWALPRTLIMESFGQSAALLWLSGEPKAPGGEEWLPIAARMRRCDYHGDAFPGDVIRHTVRLETVKDGTTAFLSGSSRIGDRTVFTVGSMTAVRRPARLLDRP</sequence>
<keyword evidence="4" id="KW-1185">Reference proteome</keyword>
<organism evidence="3 4">
    <name type="scientific">Streptomyces pactum</name>
    <dbReference type="NCBI Taxonomy" id="68249"/>
    <lineage>
        <taxon>Bacteria</taxon>
        <taxon>Bacillati</taxon>
        <taxon>Actinomycetota</taxon>
        <taxon>Actinomycetes</taxon>
        <taxon>Kitasatosporales</taxon>
        <taxon>Streptomycetaceae</taxon>
        <taxon>Streptomyces</taxon>
    </lineage>
</organism>
<keyword evidence="2" id="KW-0456">Lyase</keyword>
<protein>
    <submittedName>
        <fullName evidence="3">Beta-hydroxyacyl-ACP dehydratase</fullName>
    </submittedName>
</protein>
<accession>A0ABS0NK12</accession>
<evidence type="ECO:0000313" key="3">
    <source>
        <dbReference type="EMBL" id="MBH5335534.1"/>
    </source>
</evidence>
<dbReference type="RefSeq" id="WP_197989073.1">
    <property type="nucleotide sequence ID" value="NZ_JACYXC010000001.1"/>
</dbReference>
<dbReference type="PANTHER" id="PTHR30272:SF1">
    <property type="entry name" value="3-HYDROXYACYL-[ACYL-CARRIER-PROTEIN] DEHYDRATASE"/>
    <property type="match status" value="1"/>
</dbReference>
<evidence type="ECO:0000256" key="2">
    <source>
        <dbReference type="ARBA" id="ARBA00023239"/>
    </source>
</evidence>
<dbReference type="PANTHER" id="PTHR30272">
    <property type="entry name" value="3-HYDROXYACYL-[ACYL-CARRIER-PROTEIN] DEHYDRATASE"/>
    <property type="match status" value="1"/>
</dbReference>
<dbReference type="Gene3D" id="3.10.129.10">
    <property type="entry name" value="Hotdog Thioesterase"/>
    <property type="match status" value="1"/>
</dbReference>
<reference evidence="3 4" key="1">
    <citation type="submission" date="2020-09" db="EMBL/GenBank/DDBJ databases">
        <title>Biosynthesis of the nuclear factor of activated T cells inhibitor NFAT-133 and its congeners in Streptomyces pactum.</title>
        <authorList>
            <person name="Zhou W."/>
            <person name="Posri P."/>
            <person name="Abugrain M.E."/>
            <person name="Weisberg A.J."/>
            <person name="Chang J.H."/>
            <person name="Mahmud T."/>
        </authorList>
    </citation>
    <scope>NUCLEOTIDE SEQUENCE [LARGE SCALE GENOMIC DNA]</scope>
    <source>
        <strain evidence="3 4">ATCC 27456</strain>
    </source>
</reference>
<dbReference type="InterPro" id="IPR029069">
    <property type="entry name" value="HotDog_dom_sf"/>
</dbReference>
<dbReference type="InterPro" id="IPR013114">
    <property type="entry name" value="FabA_FabZ"/>
</dbReference>
<comment type="similarity">
    <text evidence="1">Belongs to the thioester dehydratase family. FabZ subfamily.</text>
</comment>